<evidence type="ECO:0000256" key="2">
    <source>
        <dbReference type="ARBA" id="ARBA00022692"/>
    </source>
</evidence>
<evidence type="ECO:0000313" key="7">
    <source>
        <dbReference type="EMBL" id="CAL1701005.1"/>
    </source>
</evidence>
<feature type="domain" description="HIG1" evidence="6">
    <location>
        <begin position="90"/>
        <end position="181"/>
    </location>
</feature>
<evidence type="ECO:0000256" key="1">
    <source>
        <dbReference type="ARBA" id="ARBA00004173"/>
    </source>
</evidence>
<dbReference type="InterPro" id="IPR007667">
    <property type="entry name" value="Hypoxia_induced_domain"/>
</dbReference>
<feature type="transmembrane region" description="Helical" evidence="5">
    <location>
        <begin position="118"/>
        <end position="136"/>
    </location>
</feature>
<reference evidence="8" key="1">
    <citation type="submission" date="2024-04" db="EMBL/GenBank/DDBJ databases">
        <authorList>
            <person name="Shaw F."/>
            <person name="Minotto A."/>
        </authorList>
    </citation>
    <scope>NUCLEOTIDE SEQUENCE [LARGE SCALE GENOMIC DNA]</scope>
</reference>
<evidence type="ECO:0000256" key="4">
    <source>
        <dbReference type="ARBA" id="ARBA00023136"/>
    </source>
</evidence>
<evidence type="ECO:0000256" key="3">
    <source>
        <dbReference type="ARBA" id="ARBA00022989"/>
    </source>
</evidence>
<organism evidence="7 8">
    <name type="scientific">Somion occarium</name>
    <dbReference type="NCBI Taxonomy" id="3059160"/>
    <lineage>
        <taxon>Eukaryota</taxon>
        <taxon>Fungi</taxon>
        <taxon>Dikarya</taxon>
        <taxon>Basidiomycota</taxon>
        <taxon>Agaricomycotina</taxon>
        <taxon>Agaricomycetes</taxon>
        <taxon>Polyporales</taxon>
        <taxon>Cerrenaceae</taxon>
        <taxon>Somion</taxon>
    </lineage>
</organism>
<keyword evidence="8" id="KW-1185">Reference proteome</keyword>
<dbReference type="EMBL" id="OZ037945">
    <property type="protein sequence ID" value="CAL1701005.1"/>
    <property type="molecule type" value="Genomic_DNA"/>
</dbReference>
<dbReference type="PANTHER" id="PTHR28018:SF3">
    <property type="entry name" value="RESPIRATORY SUPERCOMPLEX FACTOR 2, MITOCHONDRIAL"/>
    <property type="match status" value="1"/>
</dbReference>
<evidence type="ECO:0000313" key="8">
    <source>
        <dbReference type="Proteomes" id="UP001497453"/>
    </source>
</evidence>
<dbReference type="PROSITE" id="PS51503">
    <property type="entry name" value="HIG1"/>
    <property type="match status" value="1"/>
</dbReference>
<dbReference type="InterPro" id="IPR040153">
    <property type="entry name" value="Rcf2"/>
</dbReference>
<dbReference type="Proteomes" id="UP001497453">
    <property type="component" value="Chromosome 2"/>
</dbReference>
<dbReference type="Pfam" id="PF04588">
    <property type="entry name" value="HIG_1_N"/>
    <property type="match status" value="1"/>
</dbReference>
<dbReference type="PANTHER" id="PTHR28018">
    <property type="entry name" value="RESPIRATORY SUPERCOMPLEX FACTOR 2, MITOCHONDRIAL"/>
    <property type="match status" value="1"/>
</dbReference>
<gene>
    <name evidence="7" type="ORF">GFSPODELE1_LOCUS3389</name>
</gene>
<keyword evidence="2 5" id="KW-0812">Transmembrane</keyword>
<accession>A0ABP1CZE2</accession>
<feature type="transmembrane region" description="Helical" evidence="5">
    <location>
        <begin position="21"/>
        <end position="38"/>
    </location>
</feature>
<comment type="subcellular location">
    <subcellularLocation>
        <location evidence="1">Mitochondrion</location>
    </subcellularLocation>
</comment>
<protein>
    <recommendedName>
        <fullName evidence="6">HIG1 domain-containing protein</fullName>
    </recommendedName>
</protein>
<evidence type="ECO:0000259" key="6">
    <source>
        <dbReference type="PROSITE" id="PS51503"/>
    </source>
</evidence>
<sequence length="211" mass="23833">MKIVTKEEQDAQQRATIEGGAKGFFGGLAFALPASYLLNRRWPYYRHLPPSLKALGVIVVVVPSFVISAEKAGQRFERERWTGIGKYELDTVQAREQARWDRMTLGQKVRDVAIRHQYGMIGGAWAISMLAAWGIIMRNPYQTIPQKVVQARMWAQGLTIGVLIAAGVLTHSMHTNLEEDGPVRHLPADHSWKDIIEEEQREDAAQKSRET</sequence>
<proteinExistence type="predicted"/>
<feature type="transmembrane region" description="Helical" evidence="5">
    <location>
        <begin position="50"/>
        <end position="69"/>
    </location>
</feature>
<keyword evidence="4 5" id="KW-0472">Membrane</keyword>
<name>A0ABP1CZE2_9APHY</name>
<feature type="transmembrane region" description="Helical" evidence="5">
    <location>
        <begin position="151"/>
        <end position="169"/>
    </location>
</feature>
<keyword evidence="3 5" id="KW-1133">Transmembrane helix</keyword>
<evidence type="ECO:0000256" key="5">
    <source>
        <dbReference type="SAM" id="Phobius"/>
    </source>
</evidence>